<dbReference type="EMBL" id="CP024422">
    <property type="protein sequence ID" value="ATQ54572.1"/>
    <property type="molecule type" value="Genomic_DNA"/>
</dbReference>
<name>A0A2D2BWB9_9RHOB</name>
<organism evidence="2 3">
    <name type="scientific">Paracoccus yeei</name>
    <dbReference type="NCBI Taxonomy" id="147645"/>
    <lineage>
        <taxon>Bacteria</taxon>
        <taxon>Pseudomonadati</taxon>
        <taxon>Pseudomonadota</taxon>
        <taxon>Alphaproteobacteria</taxon>
        <taxon>Rhodobacterales</taxon>
        <taxon>Paracoccaceae</taxon>
        <taxon>Paracoccus</taxon>
    </lineage>
</organism>
<dbReference type="PANTHER" id="PTHR36455">
    <property type="match status" value="1"/>
</dbReference>
<evidence type="ECO:0000313" key="3">
    <source>
        <dbReference type="Proteomes" id="UP000229314"/>
    </source>
</evidence>
<feature type="region of interest" description="Disordered" evidence="1">
    <location>
        <begin position="122"/>
        <end position="186"/>
    </location>
</feature>
<dbReference type="Proteomes" id="UP000229314">
    <property type="component" value="Chromosome"/>
</dbReference>
<evidence type="ECO:0000256" key="1">
    <source>
        <dbReference type="SAM" id="MobiDB-lite"/>
    </source>
</evidence>
<dbReference type="AlphaFoldDB" id="A0A2D2BWB9"/>
<sequence length="221" mass="24059">MAVSQVDPCPLSDGRRDDLLDVDDQLLFQLTGRDLDALCLDPAAQEPKHRRRHLAPEVHGDGYLVKVIWWDGRAGCMFMKWLERGRFVWPSAREGKVALTPAQLSMLLEGIDWCAPALSRRPDGPRDLRSKDSCSKSSTISCLHAQSDPDPAGRPEMDSNEAHKPSARLISASRVQPVAGVSSGLAKTVRSMASATRSALAAMVREGLVPPLVGRNDPSTT</sequence>
<dbReference type="Pfam" id="PF05717">
    <property type="entry name" value="TnpB_IS66"/>
    <property type="match status" value="1"/>
</dbReference>
<gene>
    <name evidence="2" type="ORF">PYTT13_01295</name>
</gene>
<protein>
    <recommendedName>
        <fullName evidence="4">Transposase</fullName>
    </recommendedName>
</protein>
<dbReference type="PANTHER" id="PTHR36455:SF1">
    <property type="entry name" value="BLR8292 PROTEIN"/>
    <property type="match status" value="1"/>
</dbReference>
<proteinExistence type="predicted"/>
<feature type="compositionally biased region" description="Basic and acidic residues" evidence="1">
    <location>
        <begin position="122"/>
        <end position="134"/>
    </location>
</feature>
<dbReference type="InterPro" id="IPR008878">
    <property type="entry name" value="Transposase_IS66_Orf2"/>
</dbReference>
<evidence type="ECO:0000313" key="2">
    <source>
        <dbReference type="EMBL" id="ATQ54572.1"/>
    </source>
</evidence>
<reference evidence="2 3" key="1">
    <citation type="submission" date="2017-10" db="EMBL/GenBank/DDBJ databases">
        <title>Complete genome sequence of Paracoccus yeei TT13 isolated from human skin.</title>
        <authorList>
            <person name="Lee K."/>
            <person name="Lim J.Y."/>
            <person name="Hwang I."/>
        </authorList>
    </citation>
    <scope>NUCLEOTIDE SEQUENCE [LARGE SCALE GENOMIC DNA]</scope>
    <source>
        <strain evidence="2 3">TT13</strain>
    </source>
</reference>
<accession>A0A2D2BWB9</accession>
<evidence type="ECO:0008006" key="4">
    <source>
        <dbReference type="Google" id="ProtNLM"/>
    </source>
</evidence>
<feature type="compositionally biased region" description="Basic and acidic residues" evidence="1">
    <location>
        <begin position="151"/>
        <end position="164"/>
    </location>
</feature>